<accession>A0A9J6GVK6</accession>
<protein>
    <submittedName>
        <fullName evidence="2">Uncharacterized protein</fullName>
    </submittedName>
</protein>
<dbReference type="Proteomes" id="UP000821853">
    <property type="component" value="Unassembled WGS sequence"/>
</dbReference>
<feature type="compositionally biased region" description="Basic residues" evidence="1">
    <location>
        <begin position="341"/>
        <end position="358"/>
    </location>
</feature>
<proteinExistence type="predicted"/>
<feature type="compositionally biased region" description="Polar residues" evidence="1">
    <location>
        <begin position="376"/>
        <end position="385"/>
    </location>
</feature>
<keyword evidence="3" id="KW-1185">Reference proteome</keyword>
<dbReference type="OMA" id="APNEAIC"/>
<sequence>MEYTVEGEDISPEEYNDQKLWSRAVKAHDHLFAKKSADTTASPPGGIENGQGKNAMKETEKRINYPIKRRQPLPRLPMPDCKIIYRPGGGLDLRPVNGGMLLQTVCRCAHVDFAIARTQEKLRINPFNNSFTISTPSEERMKRYVKLQELQIKDQQHPLRAYVASPDDAIKGIIYNAVYDQTQDEIFEDIINLNKSRNYTIADARQLGKTKSLLITFIGTKEVPREIIFFGSIYMCTCYPFKAKVESCFNCSPPGHRADVGQKEKTGLFCRCGEQHPVKEQPDCTPKFILCNGNHFTGTRKCKMRFQKPRNFKGRTSSTTENSWQRVQQQQEQASGEYRQSRSRFRSNSRTRSGHSRSRSNSFPPLRRSESKERPNQVSWKPQDSQLERENAELRAQLRRQEKEMTEIKEMLRNLLSVKARSPPPVIQTSPTPRQNISLPPSATSSRAPSPQRGTPIKRKTTELM</sequence>
<feature type="compositionally biased region" description="Polar residues" evidence="1">
    <location>
        <begin position="314"/>
        <end position="334"/>
    </location>
</feature>
<comment type="caution">
    <text evidence="2">The sequence shown here is derived from an EMBL/GenBank/DDBJ whole genome shotgun (WGS) entry which is preliminary data.</text>
</comment>
<evidence type="ECO:0000313" key="2">
    <source>
        <dbReference type="EMBL" id="KAH9379259.1"/>
    </source>
</evidence>
<evidence type="ECO:0000313" key="3">
    <source>
        <dbReference type="Proteomes" id="UP000821853"/>
    </source>
</evidence>
<dbReference type="VEuPathDB" id="VectorBase:HLOH_046045"/>
<feature type="region of interest" description="Disordered" evidence="1">
    <location>
        <begin position="307"/>
        <end position="389"/>
    </location>
</feature>
<organism evidence="2 3">
    <name type="scientific">Haemaphysalis longicornis</name>
    <name type="common">Bush tick</name>
    <dbReference type="NCBI Taxonomy" id="44386"/>
    <lineage>
        <taxon>Eukaryota</taxon>
        <taxon>Metazoa</taxon>
        <taxon>Ecdysozoa</taxon>
        <taxon>Arthropoda</taxon>
        <taxon>Chelicerata</taxon>
        <taxon>Arachnida</taxon>
        <taxon>Acari</taxon>
        <taxon>Parasitiformes</taxon>
        <taxon>Ixodida</taxon>
        <taxon>Ixodoidea</taxon>
        <taxon>Ixodidae</taxon>
        <taxon>Haemaphysalinae</taxon>
        <taxon>Haemaphysalis</taxon>
    </lineage>
</organism>
<feature type="compositionally biased region" description="Polar residues" evidence="1">
    <location>
        <begin position="427"/>
        <end position="437"/>
    </location>
</feature>
<feature type="region of interest" description="Disordered" evidence="1">
    <location>
        <begin position="34"/>
        <end position="58"/>
    </location>
</feature>
<feature type="region of interest" description="Disordered" evidence="1">
    <location>
        <begin position="419"/>
        <end position="465"/>
    </location>
</feature>
<dbReference type="AlphaFoldDB" id="A0A9J6GVK6"/>
<dbReference type="OrthoDB" id="6532103at2759"/>
<dbReference type="EMBL" id="JABSTR010000009">
    <property type="protein sequence ID" value="KAH9379259.1"/>
    <property type="molecule type" value="Genomic_DNA"/>
</dbReference>
<reference evidence="2 3" key="1">
    <citation type="journal article" date="2020" name="Cell">
        <title>Large-Scale Comparative Analyses of Tick Genomes Elucidate Their Genetic Diversity and Vector Capacities.</title>
        <authorList>
            <consortium name="Tick Genome and Microbiome Consortium (TIGMIC)"/>
            <person name="Jia N."/>
            <person name="Wang J."/>
            <person name="Shi W."/>
            <person name="Du L."/>
            <person name="Sun Y."/>
            <person name="Zhan W."/>
            <person name="Jiang J.F."/>
            <person name="Wang Q."/>
            <person name="Zhang B."/>
            <person name="Ji P."/>
            <person name="Bell-Sakyi L."/>
            <person name="Cui X.M."/>
            <person name="Yuan T.T."/>
            <person name="Jiang B.G."/>
            <person name="Yang W.F."/>
            <person name="Lam T.T."/>
            <person name="Chang Q.C."/>
            <person name="Ding S.J."/>
            <person name="Wang X.J."/>
            <person name="Zhu J.G."/>
            <person name="Ruan X.D."/>
            <person name="Zhao L."/>
            <person name="Wei J.T."/>
            <person name="Ye R.Z."/>
            <person name="Que T.C."/>
            <person name="Du C.H."/>
            <person name="Zhou Y.H."/>
            <person name="Cheng J.X."/>
            <person name="Dai P.F."/>
            <person name="Guo W.B."/>
            <person name="Han X.H."/>
            <person name="Huang E.J."/>
            <person name="Li L.F."/>
            <person name="Wei W."/>
            <person name="Gao Y.C."/>
            <person name="Liu J.Z."/>
            <person name="Shao H.Z."/>
            <person name="Wang X."/>
            <person name="Wang C.C."/>
            <person name="Yang T.C."/>
            <person name="Huo Q.B."/>
            <person name="Li W."/>
            <person name="Chen H.Y."/>
            <person name="Chen S.E."/>
            <person name="Zhou L.G."/>
            <person name="Ni X.B."/>
            <person name="Tian J.H."/>
            <person name="Sheng Y."/>
            <person name="Liu T."/>
            <person name="Pan Y.S."/>
            <person name="Xia L.Y."/>
            <person name="Li J."/>
            <person name="Zhao F."/>
            <person name="Cao W.C."/>
        </authorList>
    </citation>
    <scope>NUCLEOTIDE SEQUENCE [LARGE SCALE GENOMIC DNA]</scope>
    <source>
        <strain evidence="2">HaeL-2018</strain>
    </source>
</reference>
<name>A0A9J6GVK6_HAELO</name>
<feature type="compositionally biased region" description="Low complexity" evidence="1">
    <location>
        <begin position="438"/>
        <end position="451"/>
    </location>
</feature>
<evidence type="ECO:0000256" key="1">
    <source>
        <dbReference type="SAM" id="MobiDB-lite"/>
    </source>
</evidence>
<gene>
    <name evidence="2" type="ORF">HPB48_007861</name>
</gene>